<sequence>MKIKIHPFDFLQNVVYNVKIKPLNKRFEKLGGQEYEEIVEYFKNPDNFIKNEKRKLRENSVEFLYKEFKEIKKILEVVISPFFSSSYANVGRIFFTNVVTKCKRRQDLSSNYTVNKTQLLHSQSPKVQEVSKGFMR</sequence>
<dbReference type="EMBL" id="CAVMJV010000085">
    <property type="protein sequence ID" value="CAK5091029.1"/>
    <property type="molecule type" value="Genomic_DNA"/>
</dbReference>
<protein>
    <submittedName>
        <fullName evidence="1">Uncharacterized protein</fullName>
    </submittedName>
</protein>
<dbReference type="Proteomes" id="UP001497535">
    <property type="component" value="Unassembled WGS sequence"/>
</dbReference>
<name>A0ACB1AIE4_MELEN</name>
<keyword evidence="2" id="KW-1185">Reference proteome</keyword>
<reference evidence="1" key="1">
    <citation type="submission" date="2023-11" db="EMBL/GenBank/DDBJ databases">
        <authorList>
            <person name="Poullet M."/>
        </authorList>
    </citation>
    <scope>NUCLEOTIDE SEQUENCE</scope>
    <source>
        <strain evidence="1">E1834</strain>
    </source>
</reference>
<evidence type="ECO:0000313" key="2">
    <source>
        <dbReference type="Proteomes" id="UP001497535"/>
    </source>
</evidence>
<gene>
    <name evidence="1" type="ORF">MENTE1834_LOCUS38850</name>
</gene>
<accession>A0ACB1AIE4</accession>
<evidence type="ECO:0000313" key="1">
    <source>
        <dbReference type="EMBL" id="CAK5091029.1"/>
    </source>
</evidence>
<organism evidence="1 2">
    <name type="scientific">Meloidogyne enterolobii</name>
    <name type="common">Root-knot nematode worm</name>
    <name type="synonym">Meloidogyne mayaguensis</name>
    <dbReference type="NCBI Taxonomy" id="390850"/>
    <lineage>
        <taxon>Eukaryota</taxon>
        <taxon>Metazoa</taxon>
        <taxon>Ecdysozoa</taxon>
        <taxon>Nematoda</taxon>
        <taxon>Chromadorea</taxon>
        <taxon>Rhabditida</taxon>
        <taxon>Tylenchina</taxon>
        <taxon>Tylenchomorpha</taxon>
        <taxon>Tylenchoidea</taxon>
        <taxon>Meloidogynidae</taxon>
        <taxon>Meloidogyninae</taxon>
        <taxon>Meloidogyne</taxon>
    </lineage>
</organism>
<proteinExistence type="predicted"/>
<comment type="caution">
    <text evidence="1">The sequence shown here is derived from an EMBL/GenBank/DDBJ whole genome shotgun (WGS) entry which is preliminary data.</text>
</comment>